<evidence type="ECO:0000313" key="2">
    <source>
        <dbReference type="EMBL" id="WEX81157.1"/>
    </source>
</evidence>
<proteinExistence type="predicted"/>
<name>A0ABY8CSK7_9HYPH</name>
<keyword evidence="3" id="KW-1185">Reference proteome</keyword>
<dbReference type="SUPFAM" id="SSF49464">
    <property type="entry name" value="Carboxypeptidase regulatory domain-like"/>
    <property type="match status" value="1"/>
</dbReference>
<evidence type="ECO:0000313" key="3">
    <source>
        <dbReference type="Proteomes" id="UP001235547"/>
    </source>
</evidence>
<sequence length="238" mass="25759">MEKRHFSGFLVTAALMTMAPPALSYEVSAVSGGGSIEGVVVYRDSVPTQKIIPTKDVEVCGQPREEPLIRVGANQAVESAVVYLVDVASGKDWPAAGKTPELDNEKCRFVPEVQVIAPGPLDVINSDPVLHNTHGYYGKRTAFNLALPNEDQRIPVELPRPGTVRIDCDAHGWMEGWIYVVDNPYYAVTGPDGKFSITDVPPGDYKLVAVQAFIGPIEMPVSVEGGKATTLDIELKKK</sequence>
<accession>A0ABY8CSK7</accession>
<keyword evidence="1" id="KW-0732">Signal</keyword>
<organism evidence="2 3">
    <name type="scientific">Sinorhizobium numidicum</name>
    <dbReference type="NCBI Taxonomy" id="680248"/>
    <lineage>
        <taxon>Bacteria</taxon>
        <taxon>Pseudomonadati</taxon>
        <taxon>Pseudomonadota</taxon>
        <taxon>Alphaproteobacteria</taxon>
        <taxon>Hyphomicrobiales</taxon>
        <taxon>Rhizobiaceae</taxon>
        <taxon>Sinorhizobium/Ensifer group</taxon>
        <taxon>Sinorhizobium</taxon>
    </lineage>
</organism>
<feature type="chain" id="PRO_5046526749" evidence="1">
    <location>
        <begin position="25"/>
        <end position="238"/>
    </location>
</feature>
<dbReference type="Proteomes" id="UP001235547">
    <property type="component" value="Chromosome 2"/>
</dbReference>
<reference evidence="2 3" key="1">
    <citation type="submission" date="2023-03" db="EMBL/GenBank/DDBJ databases">
        <authorList>
            <person name="Kaur S."/>
            <person name="Espinosa-Saiz D."/>
            <person name="Velazquez E."/>
            <person name="Menendez E."/>
            <person name="diCenzo G.C."/>
        </authorList>
    </citation>
    <scope>NUCLEOTIDE SEQUENCE [LARGE SCALE GENOMIC DNA]</scope>
    <source>
        <strain evidence="2 3">LMG 27395</strain>
    </source>
</reference>
<dbReference type="EMBL" id="CP120370">
    <property type="protein sequence ID" value="WEX81157.1"/>
    <property type="molecule type" value="Genomic_DNA"/>
</dbReference>
<dbReference type="Gene3D" id="2.60.40.1120">
    <property type="entry name" value="Carboxypeptidase-like, regulatory domain"/>
    <property type="match status" value="1"/>
</dbReference>
<dbReference type="InterPro" id="IPR008972">
    <property type="entry name" value="Cupredoxin"/>
</dbReference>
<dbReference type="SUPFAM" id="SSF49503">
    <property type="entry name" value="Cupredoxins"/>
    <property type="match status" value="1"/>
</dbReference>
<feature type="signal peptide" evidence="1">
    <location>
        <begin position="1"/>
        <end position="24"/>
    </location>
</feature>
<gene>
    <name evidence="2" type="ORF">PYH38_000531</name>
</gene>
<evidence type="ECO:0000256" key="1">
    <source>
        <dbReference type="SAM" id="SignalP"/>
    </source>
</evidence>
<protein>
    <submittedName>
        <fullName evidence="2">Carboxypeptidase regulatory-like domain-containing protein</fullName>
    </submittedName>
</protein>
<dbReference type="InterPro" id="IPR008969">
    <property type="entry name" value="CarboxyPept-like_regulatory"/>
</dbReference>